<feature type="domain" description="DNA mismatch repair proteins mutS family" evidence="6">
    <location>
        <begin position="537"/>
        <end position="553"/>
    </location>
</feature>
<keyword evidence="2" id="KW-0547">Nucleotide-binding</keyword>
<proteinExistence type="evidence at transcript level"/>
<dbReference type="InterPro" id="IPR007696">
    <property type="entry name" value="DNA_mismatch_repair_MutS_core"/>
</dbReference>
<dbReference type="GO" id="GO:0006298">
    <property type="term" value="P:mismatch repair"/>
    <property type="evidence" value="ECO:0007669"/>
    <property type="project" value="InterPro"/>
</dbReference>
<dbReference type="InterPro" id="IPR000432">
    <property type="entry name" value="DNA_mismatch_repair_MutS_C"/>
</dbReference>
<keyword evidence="3" id="KW-0067">ATP-binding</keyword>
<dbReference type="SUPFAM" id="SSF52540">
    <property type="entry name" value="P-loop containing nucleoside triphosphate hydrolases"/>
    <property type="match status" value="1"/>
</dbReference>
<dbReference type="AlphaFoldDB" id="A0A6F9DLL6"/>
<comment type="similarity">
    <text evidence="1">Belongs to the DNA mismatch repair MutS family.</text>
</comment>
<evidence type="ECO:0000313" key="7">
    <source>
        <dbReference type="EMBL" id="CAB3264029.1"/>
    </source>
</evidence>
<dbReference type="GO" id="GO:0140664">
    <property type="term" value="F:ATP-dependent DNA damage sensor activity"/>
    <property type="evidence" value="ECO:0007669"/>
    <property type="project" value="InterPro"/>
</dbReference>
<evidence type="ECO:0000259" key="6">
    <source>
        <dbReference type="PROSITE" id="PS00486"/>
    </source>
</evidence>
<gene>
    <name evidence="7" type="primary">Msh4</name>
</gene>
<dbReference type="GO" id="GO:0005524">
    <property type="term" value="F:ATP binding"/>
    <property type="evidence" value="ECO:0007669"/>
    <property type="project" value="UniProtKB-KW"/>
</dbReference>
<sequence length="699" mass="78744">MCDGGNAAPVYKIVNENFPGSNITTIQRHYFNDHNGLDFIKRLVIEENNSVVMAVKSKYYCLAAASALIKYVEFIENMVYAQESLRVVFQGGERTTMIDAGTSSILELVVNLENLKSSHSLFSVLNRTKTPGGTRLLRSNILQPLNDRETIQARLDCVEELTDSSEFFYGLQSALERFEIDIDHLIASLVQIAKQDTDKIRERRINTAILLKHVTDTVPALCESLSEGKCDLFQAYSASLKDARFCSVSDLLSNILNENCRYTKGLLNMRYQRCFAVKPGISAVLDMSRRVYSEMIEDIGELIEQLNGKYDLPLKSCHSSSRGFHVQMLTKDAPSKLPEDFIQISKTRKTLSFTTQELKTINGNIILQIKDINMITDAMIKHLNASVRSNIGCLYNLSEIVSTLDMLLSFAHYRTTTECVRPEFTDTLAIKNGRHPVLDNGRRCYVPSNVYAAEGKNFNIVTGPNMSGKTTYLKMIAQLQVMAQMGCFVPAEFASFRVASQIFSRVGSNDDMETNSSTFMVEMKEVNYIIQNVTDTSVVIIDELGRGTSSEEGVGLCWAISEFLLSEKAFTFFATHFIELCRMESIYPNIENYHFEIKHVTCNQGRFRTVQFTYALSRGFTREVHYGLDLAEMFDLPPSLIQKAHVIADEIDKRTGEADASVTDEQKANNAAYKFATRLLQVSRSSRLDDVALVEYVRG</sequence>
<dbReference type="Gene3D" id="3.40.50.300">
    <property type="entry name" value="P-loop containing nucleotide triphosphate hydrolases"/>
    <property type="match status" value="1"/>
</dbReference>
<dbReference type="GO" id="GO:0030983">
    <property type="term" value="F:mismatched DNA binding"/>
    <property type="evidence" value="ECO:0007669"/>
    <property type="project" value="InterPro"/>
</dbReference>
<dbReference type="InterPro" id="IPR036187">
    <property type="entry name" value="DNA_mismatch_repair_MutS_sf"/>
</dbReference>
<dbReference type="SMART" id="SM00534">
    <property type="entry name" value="MUTSac"/>
    <property type="match status" value="1"/>
</dbReference>
<dbReference type="SMART" id="SM00533">
    <property type="entry name" value="MUTSd"/>
    <property type="match status" value="1"/>
</dbReference>
<dbReference type="PROSITE" id="PS00486">
    <property type="entry name" value="DNA_MISMATCH_REPAIR_2"/>
    <property type="match status" value="1"/>
</dbReference>
<dbReference type="FunFam" id="3.40.50.300:FF:000870">
    <property type="entry name" value="MutS protein homolog 4"/>
    <property type="match status" value="1"/>
</dbReference>
<dbReference type="InterPro" id="IPR007861">
    <property type="entry name" value="DNA_mismatch_repair_MutS_clamp"/>
</dbReference>
<dbReference type="EMBL" id="LR788167">
    <property type="protein sequence ID" value="CAB3264029.1"/>
    <property type="molecule type" value="mRNA"/>
</dbReference>
<organism evidence="7">
    <name type="scientific">Phallusia mammillata</name>
    <dbReference type="NCBI Taxonomy" id="59560"/>
    <lineage>
        <taxon>Eukaryota</taxon>
        <taxon>Metazoa</taxon>
        <taxon>Chordata</taxon>
        <taxon>Tunicata</taxon>
        <taxon>Ascidiacea</taxon>
        <taxon>Phlebobranchia</taxon>
        <taxon>Ascidiidae</taxon>
        <taxon>Phallusia</taxon>
    </lineage>
</organism>
<keyword evidence="4" id="KW-0238">DNA-binding</keyword>
<dbReference type="SUPFAM" id="SSF48334">
    <property type="entry name" value="DNA repair protein MutS, domain III"/>
    <property type="match status" value="1"/>
</dbReference>
<evidence type="ECO:0000256" key="3">
    <source>
        <dbReference type="ARBA" id="ARBA00022840"/>
    </source>
</evidence>
<dbReference type="Pfam" id="PF05190">
    <property type="entry name" value="MutS_IV"/>
    <property type="match status" value="1"/>
</dbReference>
<dbReference type="GO" id="GO:0007131">
    <property type="term" value="P:reciprocal meiotic recombination"/>
    <property type="evidence" value="ECO:0007669"/>
    <property type="project" value="TreeGrafter"/>
</dbReference>
<evidence type="ECO:0000256" key="2">
    <source>
        <dbReference type="ARBA" id="ARBA00022741"/>
    </source>
</evidence>
<protein>
    <submittedName>
        <fullName evidence="7">MutS protein homolog 4-like</fullName>
    </submittedName>
</protein>
<evidence type="ECO:0000256" key="4">
    <source>
        <dbReference type="ARBA" id="ARBA00023125"/>
    </source>
</evidence>
<evidence type="ECO:0000256" key="1">
    <source>
        <dbReference type="ARBA" id="ARBA00006271"/>
    </source>
</evidence>
<dbReference type="InterPro" id="IPR045076">
    <property type="entry name" value="MutS"/>
</dbReference>
<dbReference type="Pfam" id="PF00488">
    <property type="entry name" value="MutS_V"/>
    <property type="match status" value="1"/>
</dbReference>
<name>A0A6F9DLL6_9ASCI</name>
<dbReference type="CDD" id="cd03243">
    <property type="entry name" value="ABC_MutS_homologs"/>
    <property type="match status" value="1"/>
</dbReference>
<dbReference type="PIRSF" id="PIRSF005813">
    <property type="entry name" value="MSH2"/>
    <property type="match status" value="1"/>
</dbReference>
<dbReference type="InterPro" id="IPR011184">
    <property type="entry name" value="DNA_mismatch_repair_Msh2"/>
</dbReference>
<dbReference type="PANTHER" id="PTHR11361:SF21">
    <property type="entry name" value="MUTS PROTEIN HOMOLOG 4"/>
    <property type="match status" value="1"/>
</dbReference>
<dbReference type="FunFam" id="1.10.1420.10:FF:000013">
    <property type="entry name" value="mutS protein homolog 4"/>
    <property type="match status" value="1"/>
</dbReference>
<keyword evidence="5" id="KW-0469">Meiosis</keyword>
<dbReference type="Pfam" id="PF05192">
    <property type="entry name" value="MutS_III"/>
    <property type="match status" value="1"/>
</dbReference>
<dbReference type="InterPro" id="IPR027417">
    <property type="entry name" value="P-loop_NTPase"/>
</dbReference>
<evidence type="ECO:0000256" key="5">
    <source>
        <dbReference type="ARBA" id="ARBA00023254"/>
    </source>
</evidence>
<dbReference type="PANTHER" id="PTHR11361">
    <property type="entry name" value="DNA MISMATCH REPAIR PROTEIN MUTS FAMILY MEMBER"/>
    <property type="match status" value="1"/>
</dbReference>
<dbReference type="GO" id="GO:0005634">
    <property type="term" value="C:nucleus"/>
    <property type="evidence" value="ECO:0007669"/>
    <property type="project" value="TreeGrafter"/>
</dbReference>
<accession>A0A6F9DLL6</accession>
<reference evidence="7" key="1">
    <citation type="submission" date="2020-04" db="EMBL/GenBank/DDBJ databases">
        <authorList>
            <person name="Neveu A P."/>
        </authorList>
    </citation>
    <scope>NUCLEOTIDE SEQUENCE</scope>
    <source>
        <tissue evidence="7">Whole embryo</tissue>
    </source>
</reference>
<dbReference type="Gene3D" id="1.10.1420.10">
    <property type="match status" value="2"/>
</dbReference>